<comment type="caution">
    <text evidence="1">The sequence shown here is derived from an EMBL/GenBank/DDBJ whole genome shotgun (WGS) entry which is preliminary data.</text>
</comment>
<name>A0ACC3SEF1_9PEZI</name>
<dbReference type="Proteomes" id="UP001320706">
    <property type="component" value="Unassembled WGS sequence"/>
</dbReference>
<evidence type="ECO:0000313" key="1">
    <source>
        <dbReference type="EMBL" id="KAK8209121.1"/>
    </source>
</evidence>
<keyword evidence="2" id="KW-1185">Reference proteome</keyword>
<reference evidence="1" key="1">
    <citation type="submission" date="2024-02" db="EMBL/GenBank/DDBJ databases">
        <title>Metagenome Assembled Genome of Zalaria obscura JY119.</title>
        <authorList>
            <person name="Vighnesh L."/>
            <person name="Jagadeeshwari U."/>
            <person name="Venkata Ramana C."/>
            <person name="Sasikala C."/>
        </authorList>
    </citation>
    <scope>NUCLEOTIDE SEQUENCE</scope>
    <source>
        <strain evidence="1">JY119</strain>
    </source>
</reference>
<sequence length="123" mass="13426">MKYKGKRRRKWLVLIVVCCLFDGSLQLRGAVEVLYTCATTVGQLRRAAATRTGPLEVHIECMCMHVRQAVGCVSSAQAKSQKLTSAAQLSPANTRTWNTNANCSGSKPNLRWLYALVALSGSP</sequence>
<accession>A0ACC3SEF1</accession>
<organism evidence="1 2">
    <name type="scientific">Zalaria obscura</name>
    <dbReference type="NCBI Taxonomy" id="2024903"/>
    <lineage>
        <taxon>Eukaryota</taxon>
        <taxon>Fungi</taxon>
        <taxon>Dikarya</taxon>
        <taxon>Ascomycota</taxon>
        <taxon>Pezizomycotina</taxon>
        <taxon>Dothideomycetes</taxon>
        <taxon>Dothideomycetidae</taxon>
        <taxon>Dothideales</taxon>
        <taxon>Zalariaceae</taxon>
        <taxon>Zalaria</taxon>
    </lineage>
</organism>
<dbReference type="EMBL" id="JAMKPW020000017">
    <property type="protein sequence ID" value="KAK8209121.1"/>
    <property type="molecule type" value="Genomic_DNA"/>
</dbReference>
<evidence type="ECO:0000313" key="2">
    <source>
        <dbReference type="Proteomes" id="UP001320706"/>
    </source>
</evidence>
<proteinExistence type="predicted"/>
<gene>
    <name evidence="1" type="ORF">M8818_003816</name>
</gene>
<protein>
    <submittedName>
        <fullName evidence="1">Uncharacterized protein</fullName>
    </submittedName>
</protein>